<name>A0A9X4XLH1_9BRAD</name>
<evidence type="ECO:0000313" key="2">
    <source>
        <dbReference type="EMBL" id="MTW17308.1"/>
    </source>
</evidence>
<proteinExistence type="predicted"/>
<dbReference type="AlphaFoldDB" id="A0A9X4XLH1"/>
<feature type="region of interest" description="Disordered" evidence="1">
    <location>
        <begin position="62"/>
        <end position="114"/>
    </location>
</feature>
<feature type="compositionally biased region" description="Pro residues" evidence="1">
    <location>
        <begin position="86"/>
        <end position="109"/>
    </location>
</feature>
<sequence>MVAAAGSFAPSLLGPKLLGSLLVAALVALAPLPAFAQNRPEQAIVGAMQRFVNSLPFSGFLSPSSTPQPAPPGASLMPPGGGGGVPSPPSPVMQTLAPPPGAPPAPVPLGPGATAALPPAATTITPAVPKEVPLALAARYGRDSTAINGGVVWRVYPVRPDITGSFRPLREDRNPTPNLALPPGDYVVHVAFGLASAAKTVRLRDEPVREVFDLPAGGLRIEGRVGNVRIPAGQIAFDVFHGSQFEPGDKRQVAQAVMTGDVVVLPEGTYHIVSNYGDSNAVVRSDIRVQPGKLTDVTVTHRAAVITLKLVSDRGGEALANTNWTVLTPGGDVIKESIGAFPRVVLAEGDYRAIARNDGRSFERDFKVITGVDGEIELLAR</sequence>
<evidence type="ECO:0000256" key="1">
    <source>
        <dbReference type="SAM" id="MobiDB-lite"/>
    </source>
</evidence>
<comment type="caution">
    <text evidence="2">The sequence shown here is derived from an EMBL/GenBank/DDBJ whole genome shotgun (WGS) entry which is preliminary data.</text>
</comment>
<protein>
    <submittedName>
        <fullName evidence="2">Uncharacterized protein</fullName>
    </submittedName>
</protein>
<evidence type="ECO:0000313" key="3">
    <source>
        <dbReference type="Proteomes" id="UP000438991"/>
    </source>
</evidence>
<gene>
    <name evidence="2" type="ORF">GJ689_13960</name>
</gene>
<reference evidence="2 3" key="1">
    <citation type="submission" date="2019-11" db="EMBL/GenBank/DDBJ databases">
        <title>Whole-genome sequence of Rhodoplanes serenus DSM 18633, type strain.</title>
        <authorList>
            <person name="Kyndt J.A."/>
            <person name="Meyer T.E."/>
        </authorList>
    </citation>
    <scope>NUCLEOTIDE SEQUENCE [LARGE SCALE GENOMIC DNA]</scope>
    <source>
        <strain evidence="2 3">DSM 18633</strain>
    </source>
</reference>
<dbReference type="Proteomes" id="UP000438991">
    <property type="component" value="Unassembled WGS sequence"/>
</dbReference>
<accession>A0A9X4XLH1</accession>
<dbReference type="EMBL" id="WNKV01000010">
    <property type="protein sequence ID" value="MTW17308.1"/>
    <property type="molecule type" value="Genomic_DNA"/>
</dbReference>
<organism evidence="2 3">
    <name type="scientific">Rhodoplanes serenus</name>
    <dbReference type="NCBI Taxonomy" id="200615"/>
    <lineage>
        <taxon>Bacteria</taxon>
        <taxon>Pseudomonadati</taxon>
        <taxon>Pseudomonadota</taxon>
        <taxon>Alphaproteobacteria</taxon>
        <taxon>Hyphomicrobiales</taxon>
        <taxon>Nitrobacteraceae</taxon>
        <taxon>Rhodoplanes</taxon>
    </lineage>
</organism>